<evidence type="ECO:0008006" key="4">
    <source>
        <dbReference type="Google" id="ProtNLM"/>
    </source>
</evidence>
<dbReference type="InterPro" id="IPR058379">
    <property type="entry name" value="DUF8066"/>
</dbReference>
<gene>
    <name evidence="2" type="ORF">ACFOUO_06330</name>
</gene>
<comment type="caution">
    <text evidence="2">The sequence shown here is derived from an EMBL/GenBank/DDBJ whole genome shotgun (WGS) entry which is preliminary data.</text>
</comment>
<evidence type="ECO:0000313" key="3">
    <source>
        <dbReference type="Proteomes" id="UP001595843"/>
    </source>
</evidence>
<name>A0ABV8JKC3_9BACL</name>
<evidence type="ECO:0000256" key="1">
    <source>
        <dbReference type="SAM" id="Phobius"/>
    </source>
</evidence>
<keyword evidence="1" id="KW-0812">Transmembrane</keyword>
<keyword evidence="1" id="KW-1133">Transmembrane helix</keyword>
<feature type="transmembrane region" description="Helical" evidence="1">
    <location>
        <begin position="6"/>
        <end position="28"/>
    </location>
</feature>
<dbReference type="RefSeq" id="WP_380703353.1">
    <property type="nucleotide sequence ID" value="NZ_JBHSAP010000009.1"/>
</dbReference>
<dbReference type="Proteomes" id="UP001595843">
    <property type="component" value="Unassembled WGS sequence"/>
</dbReference>
<dbReference type="EMBL" id="JBHSAP010000009">
    <property type="protein sequence ID" value="MFC4076424.1"/>
    <property type="molecule type" value="Genomic_DNA"/>
</dbReference>
<accession>A0ABV8JKC3</accession>
<keyword evidence="3" id="KW-1185">Reference proteome</keyword>
<dbReference type="Pfam" id="PF26262">
    <property type="entry name" value="DUF8066"/>
    <property type="match status" value="1"/>
</dbReference>
<proteinExistence type="predicted"/>
<organism evidence="2 3">
    <name type="scientific">Salinithrix halophila</name>
    <dbReference type="NCBI Taxonomy" id="1485204"/>
    <lineage>
        <taxon>Bacteria</taxon>
        <taxon>Bacillati</taxon>
        <taxon>Bacillota</taxon>
        <taxon>Bacilli</taxon>
        <taxon>Bacillales</taxon>
        <taxon>Thermoactinomycetaceae</taxon>
        <taxon>Salinithrix</taxon>
    </lineage>
</organism>
<sequence>MNALQFLPLMVMGLFYGGLFLFGVIVSWRLMKAHEKLAQSVSDLSERLGLEQKKDM</sequence>
<protein>
    <recommendedName>
        <fullName evidence="4">CcmD family protein</fullName>
    </recommendedName>
</protein>
<evidence type="ECO:0000313" key="2">
    <source>
        <dbReference type="EMBL" id="MFC4076424.1"/>
    </source>
</evidence>
<keyword evidence="1" id="KW-0472">Membrane</keyword>
<reference evidence="3" key="1">
    <citation type="journal article" date="2019" name="Int. J. Syst. Evol. Microbiol.">
        <title>The Global Catalogue of Microorganisms (GCM) 10K type strain sequencing project: providing services to taxonomists for standard genome sequencing and annotation.</title>
        <authorList>
            <consortium name="The Broad Institute Genomics Platform"/>
            <consortium name="The Broad Institute Genome Sequencing Center for Infectious Disease"/>
            <person name="Wu L."/>
            <person name="Ma J."/>
        </authorList>
    </citation>
    <scope>NUCLEOTIDE SEQUENCE [LARGE SCALE GENOMIC DNA]</scope>
    <source>
        <strain evidence="3">IBRC-M 10813</strain>
    </source>
</reference>